<sequence>MLLDPAVLQNPYAFYAMLREQAPVWVVPGDTGVKARAPRRSRGPDRVGRLHRDVPQQIDACASVTDLVTAG</sequence>
<protein>
    <submittedName>
        <fullName evidence="1">Uncharacterized protein</fullName>
    </submittedName>
</protein>
<name>A0A7R7MS90_MYCIT</name>
<evidence type="ECO:0000313" key="1">
    <source>
        <dbReference type="EMBL" id="BCO98579.1"/>
    </source>
</evidence>
<reference evidence="1 2" key="1">
    <citation type="submission" date="2020-12" db="EMBL/GenBank/DDBJ databases">
        <title>Genome sequence of clinical Mycobacterium intracellulare strains.</title>
        <authorList>
            <person name="Tateishi Y."/>
            <person name="Matsumoto S."/>
            <person name="Fukushima Y."/>
            <person name="Nakajima C."/>
            <person name="Suzuki Y."/>
        </authorList>
    </citation>
    <scope>NUCLEOTIDE SEQUENCE [LARGE SCALE GENOMIC DNA]</scope>
    <source>
        <strain evidence="1 2">M018</strain>
    </source>
</reference>
<dbReference type="Proteomes" id="UP000595205">
    <property type="component" value="Chromosome"/>
</dbReference>
<organism evidence="1 2">
    <name type="scientific">Mycobacterium intracellulare</name>
    <dbReference type="NCBI Taxonomy" id="1767"/>
    <lineage>
        <taxon>Bacteria</taxon>
        <taxon>Bacillati</taxon>
        <taxon>Actinomycetota</taxon>
        <taxon>Actinomycetes</taxon>
        <taxon>Mycobacteriales</taxon>
        <taxon>Mycobacteriaceae</taxon>
        <taxon>Mycobacterium</taxon>
        <taxon>Mycobacterium avium complex (MAC)</taxon>
    </lineage>
</organism>
<dbReference type="EMBL" id="AP024255">
    <property type="protein sequence ID" value="BCO98579.1"/>
    <property type="molecule type" value="Genomic_DNA"/>
</dbReference>
<gene>
    <name evidence="1" type="ORF">MINTM018_13490</name>
</gene>
<accession>A0A7R7MS90</accession>
<evidence type="ECO:0000313" key="2">
    <source>
        <dbReference type="Proteomes" id="UP000595205"/>
    </source>
</evidence>
<dbReference type="AlphaFoldDB" id="A0A7R7MS90"/>
<proteinExistence type="predicted"/>